<dbReference type="EMBL" id="JAUHMF010000001">
    <property type="protein sequence ID" value="MDT8897797.1"/>
    <property type="molecule type" value="Genomic_DNA"/>
</dbReference>
<dbReference type="PIRSF" id="PIRSF015852">
    <property type="entry name" value="RRNA_mtase_Grm"/>
    <property type="match status" value="1"/>
</dbReference>
<dbReference type="Gene3D" id="3.40.50.150">
    <property type="entry name" value="Vaccinia Virus protein VP39"/>
    <property type="match status" value="1"/>
</dbReference>
<evidence type="ECO:0000256" key="1">
    <source>
        <dbReference type="ARBA" id="ARBA00001643"/>
    </source>
</evidence>
<evidence type="ECO:0000256" key="10">
    <source>
        <dbReference type="ARBA" id="ARBA00033062"/>
    </source>
</evidence>
<evidence type="ECO:0000256" key="4">
    <source>
        <dbReference type="ARBA" id="ARBA00015154"/>
    </source>
</evidence>
<evidence type="ECO:0000256" key="9">
    <source>
        <dbReference type="ARBA" id="ARBA00023251"/>
    </source>
</evidence>
<evidence type="ECO:0000256" key="7">
    <source>
        <dbReference type="ARBA" id="ARBA00022679"/>
    </source>
</evidence>
<evidence type="ECO:0000256" key="8">
    <source>
        <dbReference type="ARBA" id="ARBA00022691"/>
    </source>
</evidence>
<sequence length="275" mass="31487">MTQDEGLLEDVVRQVMAYERYQHLAQGLIRALAQQELAKGRSSREAVKAVRSKLHQVAASYLERPIDYAAWLERLRSLPTERTHPEVKVFCLEMMRLHASTRERLPYLEAFYQQTLAPVGQIHSLLDLASGLNPLAMPWLPLAEGARIVAWEIYADMVAFLNHFFVHLNLAGQAEQRDLTSAVPEEPFQVVFLLKAIPCLEQLDKSLGRRLLETLQAEYLLVSFPTFSLGGRGKGMRVNYARHFEELVADKPWTIWRYDFPTELAFLIRKGRPGS</sequence>
<dbReference type="EC" id="2.1.1.179" evidence="3"/>
<dbReference type="Gene3D" id="1.10.8.10">
    <property type="entry name" value="DNA helicase RuvA subunit, C-terminal domain"/>
    <property type="match status" value="1"/>
</dbReference>
<keyword evidence="8" id="KW-0949">S-adenosyl-L-methionine</keyword>
<dbReference type="Pfam" id="PF07091">
    <property type="entry name" value="FmrO"/>
    <property type="match status" value="1"/>
</dbReference>
<comment type="caution">
    <text evidence="11">The sequence shown here is derived from an EMBL/GenBank/DDBJ whole genome shotgun (WGS) entry which is preliminary data.</text>
</comment>
<keyword evidence="9" id="KW-0046">Antibiotic resistance</keyword>
<evidence type="ECO:0000256" key="3">
    <source>
        <dbReference type="ARBA" id="ARBA00012300"/>
    </source>
</evidence>
<keyword evidence="7" id="KW-0808">Transferase</keyword>
<evidence type="ECO:0000313" key="12">
    <source>
        <dbReference type="Proteomes" id="UP001254165"/>
    </source>
</evidence>
<reference evidence="11 12" key="1">
    <citation type="submission" date="2023-07" db="EMBL/GenBank/DDBJ databases">
        <title>Novel species of Thermanaerothrix with wide hydrolytic capabilities.</title>
        <authorList>
            <person name="Zayulina K.S."/>
            <person name="Podosokorskaya O.A."/>
            <person name="Elcheninov A.G."/>
        </authorList>
    </citation>
    <scope>NUCLEOTIDE SEQUENCE [LARGE SCALE GENOMIC DNA]</scope>
    <source>
        <strain evidence="11 12">4228-RoL</strain>
    </source>
</reference>
<evidence type="ECO:0000256" key="2">
    <source>
        <dbReference type="ARBA" id="ARBA00005487"/>
    </source>
</evidence>
<evidence type="ECO:0000256" key="6">
    <source>
        <dbReference type="ARBA" id="ARBA00022603"/>
    </source>
</evidence>
<keyword evidence="5" id="KW-0698">rRNA processing</keyword>
<keyword evidence="12" id="KW-1185">Reference proteome</keyword>
<keyword evidence="6" id="KW-0489">Methyltransferase</keyword>
<dbReference type="InterPro" id="IPR010769">
    <property type="entry name" value="rRNA_MeTrfase_GmN_bac"/>
</dbReference>
<protein>
    <recommendedName>
        <fullName evidence="4">16S rRNA (guanine(1405)-N(7))-methyltransferase</fullName>
        <ecNumber evidence="3">2.1.1.179</ecNumber>
    </recommendedName>
    <alternativeName>
        <fullName evidence="10">16S rRNA m7G1405 methyltransferase</fullName>
    </alternativeName>
</protein>
<dbReference type="SUPFAM" id="SSF53335">
    <property type="entry name" value="S-adenosyl-L-methionine-dependent methyltransferases"/>
    <property type="match status" value="1"/>
</dbReference>
<comment type="similarity">
    <text evidence="2">Belongs to the methyltransferase superfamily. Aminoglycoside resistance family.</text>
</comment>
<dbReference type="RefSeq" id="WP_315624452.1">
    <property type="nucleotide sequence ID" value="NZ_JAUHMF010000001.1"/>
</dbReference>
<organism evidence="11 12">
    <name type="scientific">Thermanaerothrix solaris</name>
    <dbReference type="NCBI Taxonomy" id="3058434"/>
    <lineage>
        <taxon>Bacteria</taxon>
        <taxon>Bacillati</taxon>
        <taxon>Chloroflexota</taxon>
        <taxon>Anaerolineae</taxon>
        <taxon>Anaerolineales</taxon>
        <taxon>Anaerolineaceae</taxon>
        <taxon>Thermanaerothrix</taxon>
    </lineage>
</organism>
<dbReference type="Proteomes" id="UP001254165">
    <property type="component" value="Unassembled WGS sequence"/>
</dbReference>
<evidence type="ECO:0000313" key="11">
    <source>
        <dbReference type="EMBL" id="MDT8897797.1"/>
    </source>
</evidence>
<evidence type="ECO:0000256" key="5">
    <source>
        <dbReference type="ARBA" id="ARBA00022552"/>
    </source>
</evidence>
<accession>A0ABU3NP76</accession>
<comment type="catalytic activity">
    <reaction evidence="1">
        <text>guanosine(1405) in 16S rRNA + S-adenosyl-L-methionine = N(7)-methylguanosine(1405) in 16S rRNA + S-adenosyl-L-homocysteine</text>
        <dbReference type="Rhea" id="RHEA:42772"/>
        <dbReference type="Rhea" id="RHEA-COMP:10225"/>
        <dbReference type="Rhea" id="RHEA-COMP:10226"/>
        <dbReference type="ChEBI" id="CHEBI:57856"/>
        <dbReference type="ChEBI" id="CHEBI:59789"/>
        <dbReference type="ChEBI" id="CHEBI:74269"/>
        <dbReference type="ChEBI" id="CHEBI:74480"/>
        <dbReference type="EC" id="2.1.1.179"/>
    </reaction>
</comment>
<name>A0ABU3NP76_9CHLR</name>
<proteinExistence type="inferred from homology"/>
<gene>
    <name evidence="11" type="ORF">QYE77_05915</name>
</gene>
<dbReference type="InterPro" id="IPR029063">
    <property type="entry name" value="SAM-dependent_MTases_sf"/>
</dbReference>
<dbReference type="InterPro" id="IPR025981">
    <property type="entry name" value="rRNA_MeTrfase"/>
</dbReference>